<dbReference type="Gene3D" id="3.40.1190.20">
    <property type="match status" value="1"/>
</dbReference>
<keyword evidence="7" id="KW-0614">Plasmid</keyword>
<keyword evidence="8" id="KW-1185">Reference proteome</keyword>
<dbReference type="SUPFAM" id="SSF53613">
    <property type="entry name" value="Ribokinase-like"/>
    <property type="match status" value="1"/>
</dbReference>
<reference evidence="7 8" key="1">
    <citation type="submission" date="2023-09" db="EMBL/GenBank/DDBJ databases">
        <title>Thioclava shenzhenensis sp. nov., a multidrug resistant bacteria-antagonizing species isolated from coastal seawater.</title>
        <authorList>
            <person name="Long M."/>
        </authorList>
    </citation>
    <scope>NUCLEOTIDE SEQUENCE [LARGE SCALE GENOMIC DNA]</scope>
    <source>
        <strain evidence="7 8">FTW29</strain>
        <plasmid evidence="7 8">unnamed1</plasmid>
    </source>
</reference>
<keyword evidence="3" id="KW-0547">Nucleotide-binding</keyword>
<evidence type="ECO:0000256" key="5">
    <source>
        <dbReference type="ARBA" id="ARBA00022840"/>
    </source>
</evidence>
<evidence type="ECO:0000259" key="6">
    <source>
        <dbReference type="Pfam" id="PF08543"/>
    </source>
</evidence>
<name>A0ABZ1E2Y2_9RHOB</name>
<proteinExistence type="predicted"/>
<evidence type="ECO:0000256" key="4">
    <source>
        <dbReference type="ARBA" id="ARBA00022777"/>
    </source>
</evidence>
<sequence>MPHPPFVISIQSQVVFGHVGNSAAVFPMQAAGLEVAAIPTVVFSNTPDYPTLRGQALPAAFFADLLRGAQERGLPERADFLLTGYIGSVEVARQTAAFIAQAKADNPDLFYLCDPVLGDSGPGLYVPEAIADVMRDLLLPLADLATPNPFELAWLTGQPFTTLEALEHARHALGMGSDARLVVTGCTLEDTADGHIESIILGPEPPSRHPVRKLPIALPGTGDLFAALIIAGLGHDLSLAQAVEQAQQLVAMALSHAKTLGAGEVVLSNPDFRKALLTLSQDR</sequence>
<dbReference type="PANTHER" id="PTHR10534:SF2">
    <property type="entry name" value="PYRIDOXAL KINASE"/>
    <property type="match status" value="1"/>
</dbReference>
<evidence type="ECO:0000256" key="3">
    <source>
        <dbReference type="ARBA" id="ARBA00022741"/>
    </source>
</evidence>
<keyword evidence="5" id="KW-0067">ATP-binding</keyword>
<dbReference type="PANTHER" id="PTHR10534">
    <property type="entry name" value="PYRIDOXAL KINASE"/>
    <property type="match status" value="1"/>
</dbReference>
<dbReference type="InterPro" id="IPR013749">
    <property type="entry name" value="PM/HMP-P_kinase-1"/>
</dbReference>
<keyword evidence="4 7" id="KW-0418">Kinase</keyword>
<accession>A0ABZ1E2Y2</accession>
<dbReference type="NCBIfam" id="TIGR00687">
    <property type="entry name" value="pyridox_kin"/>
    <property type="match status" value="1"/>
</dbReference>
<gene>
    <name evidence="7" type="primary">pdxY</name>
    <name evidence="7" type="ORF">RPE78_14205</name>
</gene>
<dbReference type="EMBL" id="CP135444">
    <property type="protein sequence ID" value="WRY35404.1"/>
    <property type="molecule type" value="Genomic_DNA"/>
</dbReference>
<organism evidence="7 8">
    <name type="scientific">Thioclava litoralis</name>
    <dbReference type="NCBI Taxonomy" id="3076557"/>
    <lineage>
        <taxon>Bacteria</taxon>
        <taxon>Pseudomonadati</taxon>
        <taxon>Pseudomonadota</taxon>
        <taxon>Alphaproteobacteria</taxon>
        <taxon>Rhodobacterales</taxon>
        <taxon>Paracoccaceae</taxon>
        <taxon>Thioclava</taxon>
    </lineage>
</organism>
<dbReference type="Pfam" id="PF08543">
    <property type="entry name" value="Phos_pyr_kin"/>
    <property type="match status" value="1"/>
</dbReference>
<dbReference type="InterPro" id="IPR004625">
    <property type="entry name" value="PyrdxlKinase"/>
</dbReference>
<feature type="domain" description="Pyridoxamine kinase/Phosphomethylpyrimidine kinase" evidence="6">
    <location>
        <begin position="83"/>
        <end position="264"/>
    </location>
</feature>
<dbReference type="EC" id="2.7.1.35" evidence="1"/>
<dbReference type="CDD" id="cd01173">
    <property type="entry name" value="pyridoxal_pyridoxamine_kinase"/>
    <property type="match status" value="1"/>
</dbReference>
<protein>
    <recommendedName>
        <fullName evidence="1">pyridoxal kinase</fullName>
        <ecNumber evidence="1">2.7.1.35</ecNumber>
    </recommendedName>
</protein>
<keyword evidence="2 7" id="KW-0808">Transferase</keyword>
<evidence type="ECO:0000256" key="2">
    <source>
        <dbReference type="ARBA" id="ARBA00022679"/>
    </source>
</evidence>
<dbReference type="Proteomes" id="UP001623290">
    <property type="component" value="Plasmid unnamed1"/>
</dbReference>
<geneLocation type="plasmid" evidence="7 8">
    <name>unnamed1</name>
</geneLocation>
<evidence type="ECO:0000313" key="7">
    <source>
        <dbReference type="EMBL" id="WRY35404.1"/>
    </source>
</evidence>
<dbReference type="GO" id="GO:0008478">
    <property type="term" value="F:pyridoxal kinase activity"/>
    <property type="evidence" value="ECO:0007669"/>
    <property type="project" value="UniProtKB-EC"/>
</dbReference>
<evidence type="ECO:0000256" key="1">
    <source>
        <dbReference type="ARBA" id="ARBA00012104"/>
    </source>
</evidence>
<dbReference type="InterPro" id="IPR029056">
    <property type="entry name" value="Ribokinase-like"/>
</dbReference>
<evidence type="ECO:0000313" key="8">
    <source>
        <dbReference type="Proteomes" id="UP001623290"/>
    </source>
</evidence>
<dbReference type="RefSeq" id="WP_330647176.1">
    <property type="nucleotide sequence ID" value="NZ_CP135444.1"/>
</dbReference>